<organism evidence="11 12">
    <name type="scientific">Hyaloscypha bicolor E</name>
    <dbReference type="NCBI Taxonomy" id="1095630"/>
    <lineage>
        <taxon>Eukaryota</taxon>
        <taxon>Fungi</taxon>
        <taxon>Dikarya</taxon>
        <taxon>Ascomycota</taxon>
        <taxon>Pezizomycotina</taxon>
        <taxon>Leotiomycetes</taxon>
        <taxon>Helotiales</taxon>
        <taxon>Hyaloscyphaceae</taxon>
        <taxon>Hyaloscypha</taxon>
        <taxon>Hyaloscypha bicolor</taxon>
    </lineage>
</organism>
<evidence type="ECO:0000313" key="11">
    <source>
        <dbReference type="EMBL" id="PMD64670.1"/>
    </source>
</evidence>
<dbReference type="InterPro" id="IPR013942">
    <property type="entry name" value="Mediator_Med19_fun"/>
</dbReference>
<dbReference type="Proteomes" id="UP000235371">
    <property type="component" value="Unassembled WGS sequence"/>
</dbReference>
<protein>
    <recommendedName>
        <fullName evidence="3 9">Mediator of RNA polymerase II transcription subunit 19</fullName>
    </recommendedName>
    <alternativeName>
        <fullName evidence="8 9">Mediator complex subunit 19</fullName>
    </alternativeName>
</protein>
<evidence type="ECO:0000256" key="3">
    <source>
        <dbReference type="ARBA" id="ARBA00019615"/>
    </source>
</evidence>
<comment type="function">
    <text evidence="9">Component of the Mediator complex, a coactivator involved in the regulated transcription of nearly all RNA polymerase II-dependent genes. Mediator functions as a bridge to convey information from gene-specific regulatory proteins to the basal RNA polymerase II transcription machinery. Mediator is recruited to promoters by direct interactions with regulatory proteins and serves as a scaffold for the assembly of a functional preinitiation complex with RNA polymerase II and the general transcription factors.</text>
</comment>
<evidence type="ECO:0000256" key="7">
    <source>
        <dbReference type="ARBA" id="ARBA00023242"/>
    </source>
</evidence>
<dbReference type="Pfam" id="PF08633">
    <property type="entry name" value="Rox3"/>
    <property type="match status" value="1"/>
</dbReference>
<accession>A0A2J6TNS9</accession>
<evidence type="ECO:0000256" key="10">
    <source>
        <dbReference type="SAM" id="MobiDB-lite"/>
    </source>
</evidence>
<name>A0A2J6TNS9_9HELO</name>
<dbReference type="AlphaFoldDB" id="A0A2J6TNS9"/>
<dbReference type="STRING" id="1095630.A0A2J6TNS9"/>
<evidence type="ECO:0000256" key="2">
    <source>
        <dbReference type="ARBA" id="ARBA00009259"/>
    </source>
</evidence>
<dbReference type="GO" id="GO:0003712">
    <property type="term" value="F:transcription coregulator activity"/>
    <property type="evidence" value="ECO:0007669"/>
    <property type="project" value="InterPro"/>
</dbReference>
<reference evidence="11 12" key="1">
    <citation type="submission" date="2016-04" db="EMBL/GenBank/DDBJ databases">
        <title>A degradative enzymes factory behind the ericoid mycorrhizal symbiosis.</title>
        <authorList>
            <consortium name="DOE Joint Genome Institute"/>
            <person name="Martino E."/>
            <person name="Morin E."/>
            <person name="Grelet G."/>
            <person name="Kuo A."/>
            <person name="Kohler A."/>
            <person name="Daghino S."/>
            <person name="Barry K."/>
            <person name="Choi C."/>
            <person name="Cichocki N."/>
            <person name="Clum A."/>
            <person name="Copeland A."/>
            <person name="Hainaut M."/>
            <person name="Haridas S."/>
            <person name="Labutti K."/>
            <person name="Lindquist E."/>
            <person name="Lipzen A."/>
            <person name="Khouja H.-R."/>
            <person name="Murat C."/>
            <person name="Ohm R."/>
            <person name="Olson A."/>
            <person name="Spatafora J."/>
            <person name="Veneault-Fourrey C."/>
            <person name="Henrissat B."/>
            <person name="Grigoriev I."/>
            <person name="Martin F."/>
            <person name="Perotto S."/>
        </authorList>
    </citation>
    <scope>NUCLEOTIDE SEQUENCE [LARGE SCALE GENOMIC DNA]</scope>
    <source>
        <strain evidence="11 12">E</strain>
    </source>
</reference>
<feature type="compositionally biased region" description="Polar residues" evidence="10">
    <location>
        <begin position="253"/>
        <end position="265"/>
    </location>
</feature>
<dbReference type="GO" id="GO:0016592">
    <property type="term" value="C:mediator complex"/>
    <property type="evidence" value="ECO:0007669"/>
    <property type="project" value="InterPro"/>
</dbReference>
<evidence type="ECO:0000256" key="8">
    <source>
        <dbReference type="ARBA" id="ARBA00032018"/>
    </source>
</evidence>
<comment type="subunit">
    <text evidence="9">Component of the Mediator complex.</text>
</comment>
<comment type="similarity">
    <text evidence="2 9">Belongs to the Mediator complex subunit 19 family.</text>
</comment>
<proteinExistence type="inferred from homology"/>
<keyword evidence="5 9" id="KW-0010">Activator</keyword>
<feature type="region of interest" description="Disordered" evidence="10">
    <location>
        <begin position="66"/>
        <end position="92"/>
    </location>
</feature>
<dbReference type="OrthoDB" id="2160599at2759"/>
<keyword evidence="12" id="KW-1185">Reference proteome</keyword>
<feature type="region of interest" description="Disordered" evidence="10">
    <location>
        <begin position="1"/>
        <end position="49"/>
    </location>
</feature>
<evidence type="ECO:0000256" key="5">
    <source>
        <dbReference type="ARBA" id="ARBA00023159"/>
    </source>
</evidence>
<keyword evidence="7 9" id="KW-0539">Nucleus</keyword>
<comment type="subcellular location">
    <subcellularLocation>
        <location evidence="1 9">Nucleus</location>
    </subcellularLocation>
</comment>
<feature type="compositionally biased region" description="Low complexity" evidence="10">
    <location>
        <begin position="1"/>
        <end position="20"/>
    </location>
</feature>
<dbReference type="InParanoid" id="A0A2J6TNS9"/>
<sequence length="348" mass="37875">MPSDHPQTPQSPSTASSSAADQPRKQSASPHISHSLPTPAHSINGSMSSNSDIALEAAMLQDALHEEVSNKRKRDVEDNGDRDQKKVHVEDSRASIDDLHLDVGEKYLLCRTPHPARLPDLKQDLYAMYSLEDLAKSVARTNPDGSKAVKLRKTYKNHIKEHGVSGAFDSVKKEMDAPDTLLAMMLAPEEEWDAQFTRGKEFGKGLPETVMASMGKAFTMARGIIPKTSWNAAVLGELVSAPSQTESAKVMQNGNKAGAPQNPSIARTAKSDPPRPKRNLKKRTYGDSSFEGYGEGYVDDDAQETGYSGTDGEDRAGSRKRPKKTSQSHSFQNPPMRQNSYGPGMVGA</sequence>
<dbReference type="EMBL" id="KZ613747">
    <property type="protein sequence ID" value="PMD64670.1"/>
    <property type="molecule type" value="Genomic_DNA"/>
</dbReference>
<evidence type="ECO:0000313" key="12">
    <source>
        <dbReference type="Proteomes" id="UP000235371"/>
    </source>
</evidence>
<keyword evidence="6 9" id="KW-0804">Transcription</keyword>
<evidence type="ECO:0000256" key="1">
    <source>
        <dbReference type="ARBA" id="ARBA00004123"/>
    </source>
</evidence>
<keyword evidence="4 9" id="KW-0805">Transcription regulation</keyword>
<evidence type="ECO:0000256" key="9">
    <source>
        <dbReference type="RuleBase" id="RU364151"/>
    </source>
</evidence>
<feature type="compositionally biased region" description="Polar residues" evidence="10">
    <location>
        <begin position="327"/>
        <end position="341"/>
    </location>
</feature>
<feature type="compositionally biased region" description="Polar residues" evidence="10">
    <location>
        <begin position="25"/>
        <end position="49"/>
    </location>
</feature>
<evidence type="ECO:0000256" key="6">
    <source>
        <dbReference type="ARBA" id="ARBA00023163"/>
    </source>
</evidence>
<evidence type="ECO:0000256" key="4">
    <source>
        <dbReference type="ARBA" id="ARBA00023015"/>
    </source>
</evidence>
<dbReference type="GO" id="GO:0006357">
    <property type="term" value="P:regulation of transcription by RNA polymerase II"/>
    <property type="evidence" value="ECO:0007669"/>
    <property type="project" value="InterPro"/>
</dbReference>
<gene>
    <name evidence="9" type="primary">MED19</name>
    <name evidence="11" type="ORF">K444DRAFT_608366</name>
</gene>
<feature type="region of interest" description="Disordered" evidence="10">
    <location>
        <begin position="253"/>
        <end position="348"/>
    </location>
</feature>